<feature type="compositionally biased region" description="Polar residues" evidence="1">
    <location>
        <begin position="247"/>
        <end position="260"/>
    </location>
</feature>
<dbReference type="SUPFAM" id="SSF54518">
    <property type="entry name" value="Tubby C-terminal domain-like"/>
    <property type="match status" value="1"/>
</dbReference>
<gene>
    <name evidence="2" type="ORF">Rsub_00846</name>
</gene>
<proteinExistence type="predicted"/>
<dbReference type="AlphaFoldDB" id="A0A2V0NL67"/>
<keyword evidence="3" id="KW-1185">Reference proteome</keyword>
<dbReference type="Proteomes" id="UP000247498">
    <property type="component" value="Unassembled WGS sequence"/>
</dbReference>
<dbReference type="EMBL" id="BDRX01000003">
    <property type="protein sequence ID" value="GBF88134.1"/>
    <property type="molecule type" value="Genomic_DNA"/>
</dbReference>
<dbReference type="InterPro" id="IPR025659">
    <property type="entry name" value="Tubby-like_C"/>
</dbReference>
<reference evidence="2 3" key="1">
    <citation type="journal article" date="2018" name="Sci. Rep.">
        <title>Raphidocelis subcapitata (=Pseudokirchneriella subcapitata) provides an insight into genome evolution and environmental adaptations in the Sphaeropleales.</title>
        <authorList>
            <person name="Suzuki S."/>
            <person name="Yamaguchi H."/>
            <person name="Nakajima N."/>
            <person name="Kawachi M."/>
        </authorList>
    </citation>
    <scope>NUCLEOTIDE SEQUENCE [LARGE SCALE GENOMIC DNA]</scope>
    <source>
        <strain evidence="2 3">NIES-35</strain>
    </source>
</reference>
<organism evidence="2 3">
    <name type="scientific">Raphidocelis subcapitata</name>
    <dbReference type="NCBI Taxonomy" id="307507"/>
    <lineage>
        <taxon>Eukaryota</taxon>
        <taxon>Viridiplantae</taxon>
        <taxon>Chlorophyta</taxon>
        <taxon>core chlorophytes</taxon>
        <taxon>Chlorophyceae</taxon>
        <taxon>CS clade</taxon>
        <taxon>Sphaeropleales</taxon>
        <taxon>Selenastraceae</taxon>
        <taxon>Raphidocelis</taxon>
    </lineage>
</organism>
<evidence type="ECO:0000313" key="2">
    <source>
        <dbReference type="EMBL" id="GBF88134.1"/>
    </source>
</evidence>
<sequence>MATTSELQQIINDPSHAISIAAGPAFADLIPQPPGSGLIVGNRVGKTPHRFVLKKAHMSREDFRIFDAVSGHIVAVLFHWGKNPYGQLDPLGLGNYVEYHNDWMGEWESLATVGGYNGMPTIKIRPKALSRHGRQFVMSWDKQTLFNIGKESKLKNMSLRSNLAVRRGDTKEVVYRILVDLLGRTFQVVNAKGELVCFVQKSAKPPSAPAPAAAAAAAAAAPSRARRAAASAAQNTAASKLSGDRVTPSSLTSSPFAISI</sequence>
<comment type="caution">
    <text evidence="2">The sequence shown here is derived from an EMBL/GenBank/DDBJ whole genome shotgun (WGS) entry which is preliminary data.</text>
</comment>
<feature type="region of interest" description="Disordered" evidence="1">
    <location>
        <begin position="231"/>
        <end position="260"/>
    </location>
</feature>
<name>A0A2V0NL67_9CHLO</name>
<dbReference type="InParanoid" id="A0A2V0NL67"/>
<dbReference type="OrthoDB" id="2247at2759"/>
<protein>
    <submittedName>
        <fullName evidence="2">Uncharacterized protein</fullName>
    </submittedName>
</protein>
<evidence type="ECO:0000256" key="1">
    <source>
        <dbReference type="SAM" id="MobiDB-lite"/>
    </source>
</evidence>
<accession>A0A2V0NL67</accession>
<evidence type="ECO:0000313" key="3">
    <source>
        <dbReference type="Proteomes" id="UP000247498"/>
    </source>
</evidence>